<sequence>MSYASAVAGASGDSDRSDPKPASTNSTDKEDHAQACGTDFECHSTENAQLQARHKRLREGRDHYKLLSENTQLTVECQALENEAARYKSLYEFPDATRLLSAPSRPRTITDLPPEIMLFIFERAVAPPFLASPLYTALETPWLTAMSTKCALSLVSRSWHQTAAQVIYRDVGLRSIGQITAFLETLLNARMDLASLLCPPSLVRGIVHLRLSEHLWYWENLMELLATSSHCLETLQLPLADHGIDKYAPSGLVFPALLTLTLISDYDSILRVAAKWGMPRLQNLTLNGFGFNNTAQALQALALQNGHSSRRLLDDDIQAVQFFPRLEHLVLSPNMFGTLAHPALQWIDLWEPQLDKNYAGDTNLLGLPNLSETPLFQEVNTEHCPFLRGMRSLDHGLFHMWDLPRLLKPCAAPPLGEYTAWEYPGVCVKQSANRVWRGDLERVHVDRRIDEESESEGERDEDEDDEDEDSEDEDDEDEDGEDEEDGNGYDEDAEDGAGSDDDVNIGKGANVDEEDAVPFASITRKRSESLLSHSTMDEDDSDEAEAKIDEDETECDDGNDDDGEDADEDDDASTDSDEESSDEDDDSVFYPDSSSYSDSDSVHSSDTEGDVEEQVSDNEEIPQLMHDEALAIFRRWPRLGVD</sequence>
<evidence type="ECO:0000313" key="2">
    <source>
        <dbReference type="EMBL" id="EFI95215.1"/>
    </source>
</evidence>
<organism evidence="3">
    <name type="scientific">Schizophyllum commune (strain H4-8 / FGSC 9210)</name>
    <name type="common">Split gill fungus</name>
    <dbReference type="NCBI Taxonomy" id="578458"/>
    <lineage>
        <taxon>Eukaryota</taxon>
        <taxon>Fungi</taxon>
        <taxon>Dikarya</taxon>
        <taxon>Basidiomycota</taxon>
        <taxon>Agaricomycotina</taxon>
        <taxon>Agaricomycetes</taxon>
        <taxon>Agaricomycetidae</taxon>
        <taxon>Agaricales</taxon>
        <taxon>Schizophyllaceae</taxon>
        <taxon>Schizophyllum</taxon>
    </lineage>
</organism>
<dbReference type="PANTHER" id="PTHR35711">
    <property type="entry name" value="EXPRESSED PROTEIN"/>
    <property type="match status" value="1"/>
</dbReference>
<evidence type="ECO:0000313" key="3">
    <source>
        <dbReference type="Proteomes" id="UP000007431"/>
    </source>
</evidence>
<dbReference type="InParanoid" id="D8Q9C9"/>
<dbReference type="eggNOG" id="ENOG502QPW5">
    <property type="taxonomic scope" value="Eukaryota"/>
</dbReference>
<name>D8Q9C9_SCHCM</name>
<feature type="region of interest" description="Disordered" evidence="1">
    <location>
        <begin position="447"/>
        <end position="625"/>
    </location>
</feature>
<feature type="compositionally biased region" description="Low complexity" evidence="1">
    <location>
        <begin position="588"/>
        <end position="599"/>
    </location>
</feature>
<feature type="compositionally biased region" description="Acidic residues" evidence="1">
    <location>
        <begin position="607"/>
        <end position="620"/>
    </location>
</feature>
<dbReference type="VEuPathDB" id="FungiDB:SCHCODRAFT_02703028"/>
<dbReference type="EMBL" id="GL377308">
    <property type="protein sequence ID" value="EFI95215.1"/>
    <property type="molecule type" value="Genomic_DNA"/>
</dbReference>
<evidence type="ECO:0000256" key="1">
    <source>
        <dbReference type="SAM" id="MobiDB-lite"/>
    </source>
</evidence>
<accession>D8Q9C9</accession>
<dbReference type="HOGENOM" id="CLU_426517_0_0_1"/>
<proteinExistence type="predicted"/>
<dbReference type="PANTHER" id="PTHR35711:SF1">
    <property type="entry name" value="ECTODERMAL, ISOFORM F"/>
    <property type="match status" value="1"/>
</dbReference>
<feature type="compositionally biased region" description="Acidic residues" evidence="1">
    <location>
        <begin position="537"/>
        <end position="587"/>
    </location>
</feature>
<reference evidence="2 3" key="1">
    <citation type="journal article" date="2010" name="Nat. Biotechnol.">
        <title>Genome sequence of the model mushroom Schizophyllum commune.</title>
        <authorList>
            <person name="Ohm R.A."/>
            <person name="de Jong J.F."/>
            <person name="Lugones L.G."/>
            <person name="Aerts A."/>
            <person name="Kothe E."/>
            <person name="Stajich J.E."/>
            <person name="de Vries R.P."/>
            <person name="Record E."/>
            <person name="Levasseur A."/>
            <person name="Baker S.E."/>
            <person name="Bartholomew K.A."/>
            <person name="Coutinho P.M."/>
            <person name="Erdmann S."/>
            <person name="Fowler T.J."/>
            <person name="Gathman A.C."/>
            <person name="Lombard V."/>
            <person name="Henrissat B."/>
            <person name="Knabe N."/>
            <person name="Kuees U."/>
            <person name="Lilly W.W."/>
            <person name="Lindquist E."/>
            <person name="Lucas S."/>
            <person name="Magnuson J.K."/>
            <person name="Piumi F."/>
            <person name="Raudaskoski M."/>
            <person name="Salamov A."/>
            <person name="Schmutz J."/>
            <person name="Schwarze F.W.M.R."/>
            <person name="vanKuyk P.A."/>
            <person name="Horton J.S."/>
            <person name="Grigoriev I.V."/>
            <person name="Woesten H.A.B."/>
        </authorList>
    </citation>
    <scope>NUCLEOTIDE SEQUENCE [LARGE SCALE GENOMIC DNA]</scope>
    <source>
        <strain evidence="3">H4-8 / FGSC 9210</strain>
    </source>
</reference>
<evidence type="ECO:0008006" key="4">
    <source>
        <dbReference type="Google" id="ProtNLM"/>
    </source>
</evidence>
<dbReference type="Proteomes" id="UP000007431">
    <property type="component" value="Unassembled WGS sequence"/>
</dbReference>
<feature type="compositionally biased region" description="Acidic residues" evidence="1">
    <location>
        <begin position="451"/>
        <end position="503"/>
    </location>
</feature>
<gene>
    <name evidence="2" type="ORF">SCHCODRAFT_235972</name>
</gene>
<dbReference type="AlphaFoldDB" id="D8Q9C9"/>
<feature type="region of interest" description="Disordered" evidence="1">
    <location>
        <begin position="1"/>
        <end position="32"/>
    </location>
</feature>
<protein>
    <recommendedName>
        <fullName evidence="4">F-box domain-containing protein</fullName>
    </recommendedName>
</protein>
<feature type="compositionally biased region" description="Low complexity" evidence="1">
    <location>
        <begin position="1"/>
        <end position="12"/>
    </location>
</feature>
<keyword evidence="3" id="KW-1185">Reference proteome</keyword>